<keyword evidence="8" id="KW-1185">Reference proteome</keyword>
<proteinExistence type="predicted"/>
<name>A0AAJ5ZC31_9CHLR</name>
<dbReference type="Pfam" id="PF00551">
    <property type="entry name" value="Formyl_trans_N"/>
    <property type="match status" value="1"/>
</dbReference>
<dbReference type="GO" id="GO:0005737">
    <property type="term" value="C:cytoplasm"/>
    <property type="evidence" value="ECO:0007669"/>
    <property type="project" value="TreeGrafter"/>
</dbReference>
<dbReference type="InterPro" id="IPR036477">
    <property type="entry name" value="Formyl_transf_N_sf"/>
</dbReference>
<comment type="pathway">
    <text evidence="1">Purine metabolism; IMP biosynthesis via de novo pathway; N(2)-formyl-N(1)-(5-phospho-D-ribosyl)glycinamide from N(1)-(5-phospho-D-ribosyl)glycinamide (10-formyl THF route): step 1/1.</text>
</comment>
<evidence type="ECO:0000313" key="7">
    <source>
        <dbReference type="EMBL" id="WFG38548.1"/>
    </source>
</evidence>
<dbReference type="Proteomes" id="UP001321249">
    <property type="component" value="Unassembled WGS sequence"/>
</dbReference>
<dbReference type="RefSeq" id="WP_342825175.1">
    <property type="nucleotide sequence ID" value="NZ_CP046146.1"/>
</dbReference>
<evidence type="ECO:0000313" key="8">
    <source>
        <dbReference type="Proteomes" id="UP001219901"/>
    </source>
</evidence>
<evidence type="ECO:0000256" key="2">
    <source>
        <dbReference type="ARBA" id="ARBA00012254"/>
    </source>
</evidence>
<dbReference type="GO" id="GO:0006189">
    <property type="term" value="P:'de novo' IMP biosynthetic process"/>
    <property type="evidence" value="ECO:0007669"/>
    <property type="project" value="TreeGrafter"/>
</dbReference>
<evidence type="ECO:0000313" key="9">
    <source>
        <dbReference type="Proteomes" id="UP001321249"/>
    </source>
</evidence>
<feature type="domain" description="Formyl transferase N-terminal" evidence="5">
    <location>
        <begin position="35"/>
        <end position="188"/>
    </location>
</feature>
<dbReference type="EMBL" id="CP046147">
    <property type="protein sequence ID" value="WFG38548.1"/>
    <property type="molecule type" value="Genomic_DNA"/>
</dbReference>
<accession>A0AAJ5ZC31</accession>
<evidence type="ECO:0000256" key="4">
    <source>
        <dbReference type="ARBA" id="ARBA00022755"/>
    </source>
</evidence>
<dbReference type="Proteomes" id="UP001219901">
    <property type="component" value="Chromosome"/>
</dbReference>
<keyword evidence="4" id="KW-0658">Purine biosynthesis</keyword>
<reference evidence="8 9" key="1">
    <citation type="submission" date="2019-11" db="EMBL/GenBank/DDBJ databases">
        <authorList>
            <person name="Cho J.-C."/>
        </authorList>
    </citation>
    <scope>NUCLEOTIDE SEQUENCE [LARGE SCALE GENOMIC DNA]</scope>
    <source>
        <strain evidence="7 8">JH1073</strain>
        <strain evidence="6 9">JH702</strain>
    </source>
</reference>
<sequence length="271" mass="29381">MTSPDNSNAQSGNSKPLKIGWFSTGRGEGSYGLLESALKAIDSGDLPAELAFVFVNRVKGQTKRTDRFLELVESRGIPLVTLSSRDFRRSHDNKPWAELREAFDQAAIELLRPHSADIAVHAGYMLIAPLLCSEYLTLNLHPALPGGTIGMWQQAVWDVITYDLDETGAMIHVSTEEVDEGPVLSTTTFGVKGGAFTPLWDEVSHADLVALKENPGEALPLFKAIREAGVLRERPLLIETLKAVAQGRIDPAGSGEIIDLTPEVEAVVANL</sequence>
<dbReference type="EC" id="2.1.2.2" evidence="2"/>
<protein>
    <recommendedName>
        <fullName evidence="2">phosphoribosylglycinamide formyltransferase 1</fullName>
        <ecNumber evidence="2">2.1.2.2</ecNumber>
    </recommendedName>
</protein>
<dbReference type="PANTHER" id="PTHR43369:SF2">
    <property type="entry name" value="PHOSPHORIBOSYLGLYCINAMIDE FORMYLTRANSFERASE"/>
    <property type="match status" value="1"/>
</dbReference>
<dbReference type="Gene3D" id="3.40.50.170">
    <property type="entry name" value="Formyl transferase, N-terminal domain"/>
    <property type="match status" value="1"/>
</dbReference>
<reference evidence="8" key="3">
    <citation type="submission" date="2023-06" db="EMBL/GenBank/DDBJ databases">
        <title>Pangenomics reveal diversification of enzyme families and niche specialization in globally abundant SAR202 bacteria.</title>
        <authorList>
            <person name="Saw J.H.W."/>
        </authorList>
    </citation>
    <scope>NUCLEOTIDE SEQUENCE [LARGE SCALE GENOMIC DNA]</scope>
    <source>
        <strain evidence="8">JH1073</strain>
    </source>
</reference>
<keyword evidence="3" id="KW-0808">Transferase</keyword>
<dbReference type="SUPFAM" id="SSF53328">
    <property type="entry name" value="Formyltransferase"/>
    <property type="match status" value="1"/>
</dbReference>
<dbReference type="GO" id="GO:0004644">
    <property type="term" value="F:phosphoribosylglycinamide formyltransferase activity"/>
    <property type="evidence" value="ECO:0007669"/>
    <property type="project" value="UniProtKB-EC"/>
</dbReference>
<dbReference type="PANTHER" id="PTHR43369">
    <property type="entry name" value="PHOSPHORIBOSYLGLYCINAMIDE FORMYLTRANSFERASE"/>
    <property type="match status" value="1"/>
</dbReference>
<reference evidence="7" key="2">
    <citation type="journal article" date="2023" name="Nat. Commun.">
        <title>Cultivation of marine bacteria of the SAR202 clade.</title>
        <authorList>
            <person name="Lim Y."/>
            <person name="Seo J.H."/>
            <person name="Giovannoni S.J."/>
            <person name="Kang I."/>
            <person name="Cho J.C."/>
        </authorList>
    </citation>
    <scope>NUCLEOTIDE SEQUENCE</scope>
    <source>
        <strain evidence="7">JH1073</strain>
    </source>
</reference>
<dbReference type="AlphaFoldDB" id="A0AAJ5ZC31"/>
<organism evidence="7 8">
    <name type="scientific">Candidatus Lucifugimonas marina</name>
    <dbReference type="NCBI Taxonomy" id="3038979"/>
    <lineage>
        <taxon>Bacteria</taxon>
        <taxon>Bacillati</taxon>
        <taxon>Chloroflexota</taxon>
        <taxon>Dehalococcoidia</taxon>
        <taxon>SAR202 cluster</taxon>
        <taxon>Candidatus Lucifugimonadales</taxon>
        <taxon>Candidatus Lucifugimonadaceae</taxon>
        <taxon>Candidatus Lucifugimonas</taxon>
    </lineage>
</organism>
<gene>
    <name evidence="6" type="ORF">GKO46_08620</name>
    <name evidence="7" type="ORF">GKO48_02625</name>
</gene>
<dbReference type="InterPro" id="IPR002376">
    <property type="entry name" value="Formyl_transf_N"/>
</dbReference>
<evidence type="ECO:0000256" key="3">
    <source>
        <dbReference type="ARBA" id="ARBA00022679"/>
    </source>
</evidence>
<dbReference type="EMBL" id="WMBE01000002">
    <property type="protein sequence ID" value="MDG0867137.1"/>
    <property type="molecule type" value="Genomic_DNA"/>
</dbReference>
<evidence type="ECO:0000259" key="5">
    <source>
        <dbReference type="Pfam" id="PF00551"/>
    </source>
</evidence>
<evidence type="ECO:0000313" key="6">
    <source>
        <dbReference type="EMBL" id="MDG0867137.1"/>
    </source>
</evidence>
<evidence type="ECO:0000256" key="1">
    <source>
        <dbReference type="ARBA" id="ARBA00005054"/>
    </source>
</evidence>